<accession>A0A9W6Y2H0</accession>
<evidence type="ECO:0000313" key="2">
    <source>
        <dbReference type="EMBL" id="GMF50780.1"/>
    </source>
</evidence>
<reference evidence="2" key="1">
    <citation type="submission" date="2023-04" db="EMBL/GenBank/DDBJ databases">
        <title>Phytophthora fragariaefolia NBRC 109709.</title>
        <authorList>
            <person name="Ichikawa N."/>
            <person name="Sato H."/>
            <person name="Tonouchi N."/>
        </authorList>
    </citation>
    <scope>NUCLEOTIDE SEQUENCE</scope>
    <source>
        <strain evidence="2">NBRC 109709</strain>
    </source>
</reference>
<evidence type="ECO:0000313" key="3">
    <source>
        <dbReference type="Proteomes" id="UP001165121"/>
    </source>
</evidence>
<feature type="region of interest" description="Disordered" evidence="1">
    <location>
        <begin position="206"/>
        <end position="228"/>
    </location>
</feature>
<keyword evidence="3" id="KW-1185">Reference proteome</keyword>
<dbReference type="AlphaFoldDB" id="A0A9W6Y2H0"/>
<feature type="compositionally biased region" description="Basic and acidic residues" evidence="1">
    <location>
        <begin position="212"/>
        <end position="227"/>
    </location>
</feature>
<dbReference type="InterPro" id="IPR026350">
    <property type="entry name" value="GxxExxY"/>
</dbReference>
<sequence length="263" mass="29538">MNTRSKTREHDGEVSHASSMSFQQEQHRGNNQEEHEEDPDTKTRDAIAELTMNLHKISFGEPVDASTKPPLPKISSCSQLNEELPAICNEVFGVVGPYNLEATYQRALALELRDRGVTVLSEVEIPVLYKGQRIATRRVDLYLKLDKPVILELKAVVTGLKPDHLKQLKFYMTHFNVVEGFLINFPHITGFPDESSVQYTEDVLQPENGEGVGDRVTRSKTPRKDAMPKIIRVQRVAKPAKKTVKKTVVAKTTNTKATKAKHA</sequence>
<protein>
    <submittedName>
        <fullName evidence="2">Unnamed protein product</fullName>
    </submittedName>
</protein>
<feature type="compositionally biased region" description="Basic and acidic residues" evidence="1">
    <location>
        <begin position="1"/>
        <end position="14"/>
    </location>
</feature>
<feature type="region of interest" description="Disordered" evidence="1">
    <location>
        <begin position="1"/>
        <end position="43"/>
    </location>
</feature>
<dbReference type="EMBL" id="BSXT01002774">
    <property type="protein sequence ID" value="GMF50780.1"/>
    <property type="molecule type" value="Genomic_DNA"/>
</dbReference>
<organism evidence="2 3">
    <name type="scientific">Phytophthora fragariaefolia</name>
    <dbReference type="NCBI Taxonomy" id="1490495"/>
    <lineage>
        <taxon>Eukaryota</taxon>
        <taxon>Sar</taxon>
        <taxon>Stramenopiles</taxon>
        <taxon>Oomycota</taxon>
        <taxon>Peronosporomycetes</taxon>
        <taxon>Peronosporales</taxon>
        <taxon>Peronosporaceae</taxon>
        <taxon>Phytophthora</taxon>
    </lineage>
</organism>
<name>A0A9W6Y2H0_9STRA</name>
<dbReference type="Pfam" id="PF13366">
    <property type="entry name" value="PDDEXK_3"/>
    <property type="match status" value="1"/>
</dbReference>
<proteinExistence type="predicted"/>
<comment type="caution">
    <text evidence="2">The sequence shown here is derived from an EMBL/GenBank/DDBJ whole genome shotgun (WGS) entry which is preliminary data.</text>
</comment>
<dbReference type="Proteomes" id="UP001165121">
    <property type="component" value="Unassembled WGS sequence"/>
</dbReference>
<dbReference type="OrthoDB" id="103153at2759"/>
<gene>
    <name evidence="2" type="ORF">Pfra01_002033300</name>
</gene>
<evidence type="ECO:0000256" key="1">
    <source>
        <dbReference type="SAM" id="MobiDB-lite"/>
    </source>
</evidence>
<dbReference type="NCBIfam" id="TIGR04256">
    <property type="entry name" value="GxxExxY"/>
    <property type="match status" value="1"/>
</dbReference>